<organism evidence="4 5">
    <name type="scientific">Chiloscyllium punctatum</name>
    <name type="common">Brownbanded bambooshark</name>
    <name type="synonym">Hemiscyllium punctatum</name>
    <dbReference type="NCBI Taxonomy" id="137246"/>
    <lineage>
        <taxon>Eukaryota</taxon>
        <taxon>Metazoa</taxon>
        <taxon>Chordata</taxon>
        <taxon>Craniata</taxon>
        <taxon>Vertebrata</taxon>
        <taxon>Chondrichthyes</taxon>
        <taxon>Elasmobranchii</taxon>
        <taxon>Galeomorphii</taxon>
        <taxon>Galeoidea</taxon>
        <taxon>Orectolobiformes</taxon>
        <taxon>Hemiscylliidae</taxon>
        <taxon>Chiloscyllium</taxon>
    </lineage>
</organism>
<protein>
    <recommendedName>
        <fullName evidence="3">Opioid growth factor receptor (OGFr) conserved domain-containing protein</fullName>
    </recommendedName>
</protein>
<feature type="domain" description="Opioid growth factor receptor (OGFr) conserved" evidence="3">
    <location>
        <begin position="88"/>
        <end position="292"/>
    </location>
</feature>
<comment type="caution">
    <text evidence="4">The sequence shown here is derived from an EMBL/GenBank/DDBJ whole genome shotgun (WGS) entry which is preliminary data.</text>
</comment>
<dbReference type="InterPro" id="IPR006757">
    <property type="entry name" value="OGF_rcpt"/>
</dbReference>
<evidence type="ECO:0000256" key="1">
    <source>
        <dbReference type="ARBA" id="ARBA00010365"/>
    </source>
</evidence>
<dbReference type="PANTHER" id="PTHR14015:SF2">
    <property type="entry name" value="OPIOID GROWTH FACTOR RECEPTOR (OGFR) CONSERVED DOMAIN-CONTAINING PROTEIN"/>
    <property type="match status" value="1"/>
</dbReference>
<dbReference type="STRING" id="137246.A0A401T4I3"/>
<dbReference type="AlphaFoldDB" id="A0A401T4I3"/>
<dbReference type="OMA" id="YFLYTIR"/>
<feature type="region of interest" description="Disordered" evidence="2">
    <location>
        <begin position="500"/>
        <end position="587"/>
    </location>
</feature>
<dbReference type="PANTHER" id="PTHR14015">
    <property type="entry name" value="OPIOID GROWTH FACTOR RECEPTOR OGFR ZETA-TYPE OPIOID RECEPTOR"/>
    <property type="match status" value="1"/>
</dbReference>
<evidence type="ECO:0000256" key="2">
    <source>
        <dbReference type="SAM" id="MobiDB-lite"/>
    </source>
</evidence>
<evidence type="ECO:0000259" key="3">
    <source>
        <dbReference type="Pfam" id="PF04664"/>
    </source>
</evidence>
<reference evidence="4 5" key="1">
    <citation type="journal article" date="2018" name="Nat. Ecol. Evol.">
        <title>Shark genomes provide insights into elasmobranch evolution and the origin of vertebrates.</title>
        <authorList>
            <person name="Hara Y"/>
            <person name="Yamaguchi K"/>
            <person name="Onimaru K"/>
            <person name="Kadota M"/>
            <person name="Koyanagi M"/>
            <person name="Keeley SD"/>
            <person name="Tatsumi K"/>
            <person name="Tanaka K"/>
            <person name="Motone F"/>
            <person name="Kageyama Y"/>
            <person name="Nozu R"/>
            <person name="Adachi N"/>
            <person name="Nishimura O"/>
            <person name="Nakagawa R"/>
            <person name="Tanegashima C"/>
            <person name="Kiyatake I"/>
            <person name="Matsumoto R"/>
            <person name="Murakumo K"/>
            <person name="Nishida K"/>
            <person name="Terakita A"/>
            <person name="Kuratani S"/>
            <person name="Sato K"/>
            <person name="Hyodo S Kuraku.S."/>
        </authorList>
    </citation>
    <scope>NUCLEOTIDE SEQUENCE [LARGE SCALE GENOMIC DNA]</scope>
</reference>
<feature type="compositionally biased region" description="Polar residues" evidence="2">
    <location>
        <begin position="552"/>
        <end position="561"/>
    </location>
</feature>
<sequence length="635" mass="73285">MWGDEDYDSTWAESEGEGEPESAATSPKPQQKPAVPPWNLRTRQETGPRPEKRNYLKYDSAHRWRNWRAAKDLQRYRHGYPDLDDKVKNNDNINFKFYMNQTPSQPDEWTIEDIIHNWKGKYPHLEKSHSYIQWLFPLREPGMNWHAKELSRQEIELFRNSKDATQRLIKVYEIMLDFYGIKLINRKTGAVKRAPHWKERFNNLNQRSHNNLRITRILKCLGEMGFERYQPPLVKFFLTETLVHNQLPNVKESVLDYFLYTIRSKIERRKLILYAQKHYRPAADFVWGPPKEMEHRFKHIREELWKEEEETMSEEMSDEDTLAKAGESSSLPSDSDEGHKSKQRRVMKEKPSDSREKSSTCQKDTDETSEYQVETEKPDGTVDQERCNAEEKSDGDGISPVSENKCNENGEKQIECEEVTVVESIKADAEDLVQDVDIPENGQTKHERMEADVGTQEIEGEATCQMGKELLVHSGKAGLLINETEMPVMEGKVVKIKTEEGLDERAEPERVITEAGSLASEESKTSNISKEEVTKPEVITKETDKSLKEETAISNTEQKNMLTELEGQSKSERNNIPHPANDESECTEEMEIQEVGLLEAGKDPVGLGMEMEMEASKCAGEEDVEMEDDQQTTSS</sequence>
<dbReference type="EMBL" id="BEZZ01001017">
    <property type="protein sequence ID" value="GCC37549.1"/>
    <property type="molecule type" value="Genomic_DNA"/>
</dbReference>
<feature type="compositionally biased region" description="Basic and acidic residues" evidence="2">
    <location>
        <begin position="336"/>
        <end position="366"/>
    </location>
</feature>
<dbReference type="GO" id="GO:0016020">
    <property type="term" value="C:membrane"/>
    <property type="evidence" value="ECO:0007669"/>
    <property type="project" value="InterPro"/>
</dbReference>
<accession>A0A401T4I3</accession>
<feature type="compositionally biased region" description="Basic and acidic residues" evidence="2">
    <location>
        <begin position="42"/>
        <end position="54"/>
    </location>
</feature>
<feature type="compositionally biased region" description="Basic and acidic residues" evidence="2">
    <location>
        <begin position="500"/>
        <end position="512"/>
    </location>
</feature>
<dbReference type="GO" id="GO:0140625">
    <property type="term" value="F:opioid growth factor receptor activity"/>
    <property type="evidence" value="ECO:0007669"/>
    <property type="project" value="InterPro"/>
</dbReference>
<feature type="region of interest" description="Disordered" evidence="2">
    <location>
        <begin position="307"/>
        <end position="409"/>
    </location>
</feature>
<name>A0A401T4I3_CHIPU</name>
<proteinExistence type="inferred from homology"/>
<keyword evidence="5" id="KW-1185">Reference proteome</keyword>
<dbReference type="Pfam" id="PF04664">
    <property type="entry name" value="OGFr_N"/>
    <property type="match status" value="1"/>
</dbReference>
<feature type="compositionally biased region" description="Basic and acidic residues" evidence="2">
    <location>
        <begin position="521"/>
        <end position="551"/>
    </location>
</feature>
<dbReference type="InterPro" id="IPR039574">
    <property type="entry name" value="OGFr"/>
</dbReference>
<comment type="similarity">
    <text evidence="1">Belongs to the opioid growth factor receptor family.</text>
</comment>
<feature type="region of interest" description="Disordered" evidence="2">
    <location>
        <begin position="1"/>
        <end position="54"/>
    </location>
</feature>
<feature type="compositionally biased region" description="Acidic residues" evidence="2">
    <location>
        <begin position="621"/>
        <end position="635"/>
    </location>
</feature>
<evidence type="ECO:0000313" key="5">
    <source>
        <dbReference type="Proteomes" id="UP000287033"/>
    </source>
</evidence>
<feature type="compositionally biased region" description="Acidic residues" evidence="2">
    <location>
        <begin position="307"/>
        <end position="320"/>
    </location>
</feature>
<dbReference type="Proteomes" id="UP000287033">
    <property type="component" value="Unassembled WGS sequence"/>
</dbReference>
<feature type="compositionally biased region" description="Basic and acidic residues" evidence="2">
    <location>
        <begin position="374"/>
        <end position="395"/>
    </location>
</feature>
<feature type="region of interest" description="Disordered" evidence="2">
    <location>
        <begin position="615"/>
        <end position="635"/>
    </location>
</feature>
<feature type="compositionally biased region" description="Acidic residues" evidence="2">
    <location>
        <begin position="1"/>
        <end position="20"/>
    </location>
</feature>
<evidence type="ECO:0000313" key="4">
    <source>
        <dbReference type="EMBL" id="GCC37549.1"/>
    </source>
</evidence>
<gene>
    <name evidence="4" type="ORF">chiPu_0016053</name>
</gene>
<dbReference type="OrthoDB" id="9030204at2759"/>